<feature type="compositionally biased region" description="Low complexity" evidence="1">
    <location>
        <begin position="551"/>
        <end position="561"/>
    </location>
</feature>
<dbReference type="SUPFAM" id="SSF56672">
    <property type="entry name" value="DNA/RNA polymerases"/>
    <property type="match status" value="1"/>
</dbReference>
<feature type="compositionally biased region" description="Basic and acidic residues" evidence="1">
    <location>
        <begin position="440"/>
        <end position="509"/>
    </location>
</feature>
<reference evidence="5" key="1">
    <citation type="submission" date="2025-08" db="UniProtKB">
        <authorList>
            <consortium name="RefSeq"/>
        </authorList>
    </citation>
    <scope>IDENTIFICATION</scope>
</reference>
<evidence type="ECO:0000313" key="5">
    <source>
        <dbReference type="RefSeq" id="XP_026546188.1"/>
    </source>
</evidence>
<dbReference type="GeneID" id="113427862"/>
<feature type="region of interest" description="Disordered" evidence="1">
    <location>
        <begin position="236"/>
        <end position="296"/>
    </location>
</feature>
<feature type="compositionally biased region" description="Low complexity" evidence="1">
    <location>
        <begin position="264"/>
        <end position="273"/>
    </location>
</feature>
<dbReference type="InterPro" id="IPR043502">
    <property type="entry name" value="DNA/RNA_pol_sf"/>
</dbReference>
<feature type="domain" description="DUF4211" evidence="3">
    <location>
        <begin position="562"/>
        <end position="658"/>
    </location>
</feature>
<dbReference type="KEGG" id="nss:113427862"/>
<feature type="domain" description="Retrotransposon gag" evidence="2">
    <location>
        <begin position="2"/>
        <end position="55"/>
    </location>
</feature>
<protein>
    <submittedName>
        <fullName evidence="5">Proline-rich protein 12-like</fullName>
    </submittedName>
</protein>
<feature type="region of interest" description="Disordered" evidence="1">
    <location>
        <begin position="418"/>
        <end position="572"/>
    </location>
</feature>
<dbReference type="AlphaFoldDB" id="A0A6J1W002"/>
<keyword evidence="4" id="KW-1185">Reference proteome</keyword>
<dbReference type="InterPro" id="IPR052466">
    <property type="entry name" value="DNA_MethProtect_Complex"/>
</dbReference>
<evidence type="ECO:0000256" key="1">
    <source>
        <dbReference type="SAM" id="MobiDB-lite"/>
    </source>
</evidence>
<evidence type="ECO:0000259" key="2">
    <source>
        <dbReference type="Pfam" id="PF03732"/>
    </source>
</evidence>
<feature type="region of interest" description="Disordered" evidence="1">
    <location>
        <begin position="89"/>
        <end position="111"/>
    </location>
</feature>
<dbReference type="Pfam" id="PF13926">
    <property type="entry name" value="DUF4211"/>
    <property type="match status" value="1"/>
</dbReference>
<dbReference type="InterPro" id="IPR043128">
    <property type="entry name" value="Rev_trsase/Diguanyl_cyclase"/>
</dbReference>
<dbReference type="Proteomes" id="UP000504612">
    <property type="component" value="Unplaced"/>
</dbReference>
<evidence type="ECO:0000313" key="4">
    <source>
        <dbReference type="Proteomes" id="UP000504612"/>
    </source>
</evidence>
<dbReference type="PANTHER" id="PTHR14709:SF1">
    <property type="entry name" value="PROLINE-RICH PROTEIN 12"/>
    <property type="match status" value="1"/>
</dbReference>
<dbReference type="InterPro" id="IPR025451">
    <property type="entry name" value="DUF4211"/>
</dbReference>
<feature type="compositionally biased region" description="Low complexity" evidence="1">
    <location>
        <begin position="102"/>
        <end position="111"/>
    </location>
</feature>
<name>A0A6J1W002_9SAUR</name>
<sequence>MYEDPIRVQTATRRLKELRQGKRPLQEFISEFQLVCLDSNWNDAALMDAFQDGLSDELQDELVRVEPAPTLDALVVQCLRIDARLQQRKTRRTVQEQPSTSVPQRPVQPAPRVTQRVMAMAEEPMELGAVRLRLTAQERTWRCQGGIAMDLRKVEALCSWEPPRHVKDVQRLLRFANYYRAFIPGFAKLTGPITQLLRKKVPFQWGPPQQQAFEALKKAFIAEPVLRHPDPLHVPPIVVKAPSPTPSVEADAQQDQPPPPISPVPSLKELPPVLEEPPPQGSPEPEKTEGTQPLHLAKKQETAAICGETDEEEVESSGEGIFRERDEFVIRVEDVQALKLALQTGREPPPIWRVQKALLQKFIPEIKDGQRQFCATSNYLGYFGDAKNRYQRLYVKFLENINKKDYVRVCSKKPWHRPLQAVRRQSQPKASTPKVPVTPKVEKPEKLEVPERAEKPEKSIKFEKLPKAEKMDKTENLPKVEKAPKPEKPPKAEKLAKAEKPPRVEKEDTPVTMLTKDAPGSGASKPKPKPAKVKAEPPPKKRKKWLKEAASSSDSDSSPDQQSEEEHVPTGRILNTRAMKEMYRSYVEMLVSTALDPDMIQALEDTNDELYLPPMRKIDGILNDHKKKVLKRVSLNPSLQEALHMFPQLHAETCDTTVRLSPGGDPYNRKTLNKLKKNVSKPQEFSVEAEKSLFYTLYHSLHHYKYHTFLRCKNETMAIECQNEDLGQEEVVQQCMRNQPWLEKLFDSFSKLLTQAQSKCV</sequence>
<dbReference type="Gene3D" id="3.30.70.270">
    <property type="match status" value="1"/>
</dbReference>
<evidence type="ECO:0000259" key="3">
    <source>
        <dbReference type="Pfam" id="PF13926"/>
    </source>
</evidence>
<gene>
    <name evidence="5" type="primary">LOC113427862</name>
</gene>
<dbReference type="Pfam" id="PF03732">
    <property type="entry name" value="Retrotrans_gag"/>
    <property type="match status" value="1"/>
</dbReference>
<organism evidence="4 5">
    <name type="scientific">Notechis scutatus</name>
    <name type="common">mainland tiger snake</name>
    <dbReference type="NCBI Taxonomy" id="8663"/>
    <lineage>
        <taxon>Eukaryota</taxon>
        <taxon>Metazoa</taxon>
        <taxon>Chordata</taxon>
        <taxon>Craniata</taxon>
        <taxon>Vertebrata</taxon>
        <taxon>Euteleostomi</taxon>
        <taxon>Lepidosauria</taxon>
        <taxon>Squamata</taxon>
        <taxon>Bifurcata</taxon>
        <taxon>Unidentata</taxon>
        <taxon>Episquamata</taxon>
        <taxon>Toxicofera</taxon>
        <taxon>Serpentes</taxon>
        <taxon>Colubroidea</taxon>
        <taxon>Elapidae</taxon>
        <taxon>Hydrophiinae</taxon>
        <taxon>Notechis</taxon>
    </lineage>
</organism>
<dbReference type="InterPro" id="IPR005162">
    <property type="entry name" value="Retrotrans_gag_dom"/>
</dbReference>
<proteinExistence type="predicted"/>
<dbReference type="FunFam" id="3.30.70.270:FF:000063">
    <property type="entry name" value="Zinc knuckle domaincontaining protein"/>
    <property type="match status" value="1"/>
</dbReference>
<dbReference type="PANTHER" id="PTHR14709">
    <property type="entry name" value="GLUTAMINE AND SERINE-RICH PROTEIN 1-RELATED"/>
    <property type="match status" value="1"/>
</dbReference>
<dbReference type="RefSeq" id="XP_026546188.1">
    <property type="nucleotide sequence ID" value="XM_026690403.1"/>
</dbReference>
<accession>A0A6J1W002</accession>